<dbReference type="OrthoDB" id="2985014at2759"/>
<evidence type="ECO:0000256" key="7">
    <source>
        <dbReference type="SAM" id="Phobius"/>
    </source>
</evidence>
<evidence type="ECO:0000259" key="8">
    <source>
        <dbReference type="PROSITE" id="PS50850"/>
    </source>
</evidence>
<dbReference type="InterPro" id="IPR050382">
    <property type="entry name" value="MFS_Na/Anion_cotransporter"/>
</dbReference>
<evidence type="ECO:0000256" key="6">
    <source>
        <dbReference type="ARBA" id="ARBA00023136"/>
    </source>
</evidence>
<name>A0A3M7RB27_BRAPC</name>
<dbReference type="Pfam" id="PF07690">
    <property type="entry name" value="MFS_1"/>
    <property type="match status" value="1"/>
</dbReference>
<dbReference type="FunFam" id="1.20.1250.20:FF:000423">
    <property type="entry name" value="Putative inorganic phosphate cotransporter-like Protein"/>
    <property type="match status" value="1"/>
</dbReference>
<feature type="transmembrane region" description="Helical" evidence="7">
    <location>
        <begin position="185"/>
        <end position="204"/>
    </location>
</feature>
<evidence type="ECO:0000313" key="9">
    <source>
        <dbReference type="EMBL" id="RNA20803.1"/>
    </source>
</evidence>
<keyword evidence="5 7" id="KW-1133">Transmembrane helix</keyword>
<dbReference type="STRING" id="10195.A0A3M7RB27"/>
<dbReference type="InterPro" id="IPR036259">
    <property type="entry name" value="MFS_trans_sf"/>
</dbReference>
<feature type="transmembrane region" description="Helical" evidence="7">
    <location>
        <begin position="216"/>
        <end position="237"/>
    </location>
</feature>
<dbReference type="EMBL" id="REGN01003777">
    <property type="protein sequence ID" value="RNA20803.1"/>
    <property type="molecule type" value="Genomic_DNA"/>
</dbReference>
<dbReference type="InterPro" id="IPR011701">
    <property type="entry name" value="MFS"/>
</dbReference>
<feature type="transmembrane region" description="Helical" evidence="7">
    <location>
        <begin position="392"/>
        <end position="415"/>
    </location>
</feature>
<accession>A0A3M7RB27</accession>
<feature type="transmembrane region" description="Helical" evidence="7">
    <location>
        <begin position="459"/>
        <end position="480"/>
    </location>
</feature>
<keyword evidence="2" id="KW-0813">Transport</keyword>
<feature type="transmembrane region" description="Helical" evidence="7">
    <location>
        <begin position="150"/>
        <end position="173"/>
    </location>
</feature>
<dbReference type="CDD" id="cd17318">
    <property type="entry name" value="MFS_SLC17"/>
    <property type="match status" value="1"/>
</dbReference>
<dbReference type="Gene3D" id="1.20.1250.20">
    <property type="entry name" value="MFS general substrate transporter like domains"/>
    <property type="match status" value="2"/>
</dbReference>
<organism evidence="9 10">
    <name type="scientific">Brachionus plicatilis</name>
    <name type="common">Marine rotifer</name>
    <name type="synonym">Brachionus muelleri</name>
    <dbReference type="NCBI Taxonomy" id="10195"/>
    <lineage>
        <taxon>Eukaryota</taxon>
        <taxon>Metazoa</taxon>
        <taxon>Spiralia</taxon>
        <taxon>Gnathifera</taxon>
        <taxon>Rotifera</taxon>
        <taxon>Eurotatoria</taxon>
        <taxon>Monogononta</taxon>
        <taxon>Pseudotrocha</taxon>
        <taxon>Ploima</taxon>
        <taxon>Brachionidae</taxon>
        <taxon>Brachionus</taxon>
    </lineage>
</organism>
<dbReference type="PROSITE" id="PS50850">
    <property type="entry name" value="MFS"/>
    <property type="match status" value="1"/>
</dbReference>
<dbReference type="GO" id="GO:0016020">
    <property type="term" value="C:membrane"/>
    <property type="evidence" value="ECO:0007669"/>
    <property type="project" value="UniProtKB-SubCell"/>
</dbReference>
<dbReference type="SUPFAM" id="SSF103473">
    <property type="entry name" value="MFS general substrate transporter"/>
    <property type="match status" value="1"/>
</dbReference>
<feature type="transmembrane region" description="Helical" evidence="7">
    <location>
        <begin position="125"/>
        <end position="144"/>
    </location>
</feature>
<dbReference type="FunFam" id="1.20.1250.20:FF:000003">
    <property type="entry name" value="Solute carrier family 17 member 3"/>
    <property type="match status" value="1"/>
</dbReference>
<reference evidence="9 10" key="1">
    <citation type="journal article" date="2018" name="Sci. Rep.">
        <title>Genomic signatures of local adaptation to the degree of environmental predictability in rotifers.</title>
        <authorList>
            <person name="Franch-Gras L."/>
            <person name="Hahn C."/>
            <person name="Garcia-Roger E.M."/>
            <person name="Carmona M.J."/>
            <person name="Serra M."/>
            <person name="Gomez A."/>
        </authorList>
    </citation>
    <scope>NUCLEOTIDE SEQUENCE [LARGE SCALE GENOMIC DNA]</scope>
    <source>
        <strain evidence="9">HYR1</strain>
    </source>
</reference>
<evidence type="ECO:0000256" key="4">
    <source>
        <dbReference type="ARBA" id="ARBA00022847"/>
    </source>
</evidence>
<gene>
    <name evidence="9" type="ORF">BpHYR1_015226</name>
</gene>
<dbReference type="InterPro" id="IPR020846">
    <property type="entry name" value="MFS_dom"/>
</dbReference>
<dbReference type="PANTHER" id="PTHR11662:SF399">
    <property type="entry name" value="FI19708P1-RELATED"/>
    <property type="match status" value="1"/>
</dbReference>
<comment type="subcellular location">
    <subcellularLocation>
        <location evidence="1">Membrane</location>
        <topology evidence="1">Multi-pass membrane protein</topology>
    </subcellularLocation>
</comment>
<dbReference type="AlphaFoldDB" id="A0A3M7RB27"/>
<dbReference type="GO" id="GO:0015293">
    <property type="term" value="F:symporter activity"/>
    <property type="evidence" value="ECO:0007669"/>
    <property type="project" value="UniProtKB-KW"/>
</dbReference>
<sequence>MKEPLDPKSTPSLLISVRFLLALVIFFGVALQYMQKIDMGISIVVMVNSTAIQQNDPNHHLAPSTDDANDTCLFKPDLTNSTKDSGSFEWSKSVQGLILSSYFYGYIFTQIPGGWLSMKYGPKTILGVSMLIGSIFTILIVPSAQLGYGVLMACRFLIGLSHGMMWPAISAMFIKWAPPFEKSRIIGFATSGANIGNVIALPLGGFLCGLEDGWKLMFYLFGSLGILWFILFVCLTADSPHDHRFISSKEKSFVISHTCDDFTKINEEEPLKVKVKRSNSIPWMSIFTSKACIAIFTAHLCHNWGNYMFLTQLPSFMKDVLRFDIKSNGLFSSIPYISCWTCAMISSVISDRLILSGSISKSSIRKIFNGIGLLVPMVSVILLSLVTCANPYMGVVLLAFGVGFLGCNSGAGFQVNINEIGGEYSGILFGISNTFATISGIVSPYIVGVMTPDSTQHEWQHVFYLTAAIYLFGAIVYILFSKATVEKWAQNSN</sequence>
<evidence type="ECO:0000256" key="2">
    <source>
        <dbReference type="ARBA" id="ARBA00022448"/>
    </source>
</evidence>
<feature type="transmembrane region" description="Helical" evidence="7">
    <location>
        <begin position="12"/>
        <end position="31"/>
    </location>
</feature>
<proteinExistence type="predicted"/>
<keyword evidence="6 7" id="KW-0472">Membrane</keyword>
<feature type="transmembrane region" description="Helical" evidence="7">
    <location>
        <begin position="367"/>
        <end position="386"/>
    </location>
</feature>
<feature type="domain" description="Major facilitator superfamily (MFS) profile" evidence="8">
    <location>
        <begin position="24"/>
        <end position="485"/>
    </location>
</feature>
<keyword evidence="10" id="KW-1185">Reference proteome</keyword>
<keyword evidence="3 7" id="KW-0812">Transmembrane</keyword>
<dbReference type="Proteomes" id="UP000276133">
    <property type="component" value="Unassembled WGS sequence"/>
</dbReference>
<evidence type="ECO:0000256" key="5">
    <source>
        <dbReference type="ARBA" id="ARBA00022989"/>
    </source>
</evidence>
<feature type="transmembrane region" description="Helical" evidence="7">
    <location>
        <begin position="427"/>
        <end position="447"/>
    </location>
</feature>
<keyword evidence="4" id="KW-0769">Symport</keyword>
<dbReference type="PANTHER" id="PTHR11662">
    <property type="entry name" value="SOLUTE CARRIER FAMILY 17"/>
    <property type="match status" value="1"/>
</dbReference>
<evidence type="ECO:0000313" key="10">
    <source>
        <dbReference type="Proteomes" id="UP000276133"/>
    </source>
</evidence>
<evidence type="ECO:0000256" key="3">
    <source>
        <dbReference type="ARBA" id="ARBA00022692"/>
    </source>
</evidence>
<comment type="caution">
    <text evidence="9">The sequence shown here is derived from an EMBL/GenBank/DDBJ whole genome shotgun (WGS) entry which is preliminary data.</text>
</comment>
<dbReference type="GO" id="GO:0006820">
    <property type="term" value="P:monoatomic anion transport"/>
    <property type="evidence" value="ECO:0007669"/>
    <property type="project" value="TreeGrafter"/>
</dbReference>
<evidence type="ECO:0000256" key="1">
    <source>
        <dbReference type="ARBA" id="ARBA00004141"/>
    </source>
</evidence>
<protein>
    <submittedName>
        <fullName evidence="9">Sialin isoform X1</fullName>
    </submittedName>
</protein>